<dbReference type="OMA" id="EHNINEF"/>
<accession>M2NEN8</accession>
<dbReference type="RefSeq" id="XP_007675963.1">
    <property type="nucleotide sequence ID" value="XM_007677773.1"/>
</dbReference>
<dbReference type="KEGG" id="bcom:BAUCODRAFT_107453"/>
<dbReference type="HOGENOM" id="CLU_686934_0_0_1"/>
<organism evidence="2 3">
    <name type="scientific">Baudoinia panamericana (strain UAMH 10762)</name>
    <name type="common">Angels' share fungus</name>
    <name type="synonym">Baudoinia compniacensis (strain UAMH 10762)</name>
    <dbReference type="NCBI Taxonomy" id="717646"/>
    <lineage>
        <taxon>Eukaryota</taxon>
        <taxon>Fungi</taxon>
        <taxon>Dikarya</taxon>
        <taxon>Ascomycota</taxon>
        <taxon>Pezizomycotina</taxon>
        <taxon>Dothideomycetes</taxon>
        <taxon>Dothideomycetidae</taxon>
        <taxon>Mycosphaerellales</taxon>
        <taxon>Teratosphaeriaceae</taxon>
        <taxon>Baudoinia</taxon>
    </lineage>
</organism>
<feature type="region of interest" description="Disordered" evidence="1">
    <location>
        <begin position="81"/>
        <end position="103"/>
    </location>
</feature>
<reference evidence="2 3" key="1">
    <citation type="journal article" date="2012" name="PLoS Pathog.">
        <title>Diverse lifestyles and strategies of plant pathogenesis encoded in the genomes of eighteen Dothideomycetes fungi.</title>
        <authorList>
            <person name="Ohm R.A."/>
            <person name="Feau N."/>
            <person name="Henrissat B."/>
            <person name="Schoch C.L."/>
            <person name="Horwitz B.A."/>
            <person name="Barry K.W."/>
            <person name="Condon B.J."/>
            <person name="Copeland A.C."/>
            <person name="Dhillon B."/>
            <person name="Glaser F."/>
            <person name="Hesse C.N."/>
            <person name="Kosti I."/>
            <person name="LaButti K."/>
            <person name="Lindquist E.A."/>
            <person name="Lucas S."/>
            <person name="Salamov A.A."/>
            <person name="Bradshaw R.E."/>
            <person name="Ciuffetti L."/>
            <person name="Hamelin R.C."/>
            <person name="Kema G.H.J."/>
            <person name="Lawrence C."/>
            <person name="Scott J.A."/>
            <person name="Spatafora J.W."/>
            <person name="Turgeon B.G."/>
            <person name="de Wit P.J.G.M."/>
            <person name="Zhong S."/>
            <person name="Goodwin S.B."/>
            <person name="Grigoriev I.V."/>
        </authorList>
    </citation>
    <scope>NUCLEOTIDE SEQUENCE [LARGE SCALE GENOMIC DNA]</scope>
    <source>
        <strain evidence="2 3">UAMH 10762</strain>
    </source>
</reference>
<dbReference type="eggNOG" id="ENOG502SUP2">
    <property type="taxonomic scope" value="Eukaryota"/>
</dbReference>
<name>M2NEN8_BAUPA</name>
<protein>
    <submittedName>
        <fullName evidence="2">Uncharacterized protein</fullName>
    </submittedName>
</protein>
<keyword evidence="3" id="KW-1185">Reference proteome</keyword>
<dbReference type="AlphaFoldDB" id="M2NEN8"/>
<evidence type="ECO:0000313" key="3">
    <source>
        <dbReference type="Proteomes" id="UP000011761"/>
    </source>
</evidence>
<dbReference type="GeneID" id="19107126"/>
<dbReference type="OrthoDB" id="3919546at2759"/>
<gene>
    <name evidence="2" type="ORF">BAUCODRAFT_107453</name>
</gene>
<sequence>MGQCCCSSVEFRLHFQTSIQLHATHLSKTAAWGNVQSKNTRGISQKGPADHYFKGRPRSSSMIYAPQSPSRHILRQLYSTTPGTMDSEKTQQTPPPYGTTGQPDEAEQLLRRIEHNINEFDAGTFTDSALKESRRLANLLTFMLAVDYQRNTKAALTAEDRDHYATISGCLDKLRTAHDHTLLTASERSTLAPFFWKYLHEPCQVLALPVECAIRAIQSFFKYTSYNGQYKGSVYGVLHDRGLDGLAYKLYMDRSVVIPRTICEPTSQEDLLRGNAAVGSIYFTGISGIECSTSRSDSYSGWSVQYTISYTLNKRGTAYKVCRCGATTTVENSVGLSPSHWAHRIKALTNHLLMRKEISAHDKKMSDLRQWPLGWKLLTATRSTHLPDFFEQRARKDCCEM</sequence>
<dbReference type="Proteomes" id="UP000011761">
    <property type="component" value="Unassembled WGS sequence"/>
</dbReference>
<dbReference type="EMBL" id="KB445554">
    <property type="protein sequence ID" value="EMC97714.1"/>
    <property type="molecule type" value="Genomic_DNA"/>
</dbReference>
<proteinExistence type="predicted"/>
<evidence type="ECO:0000313" key="2">
    <source>
        <dbReference type="EMBL" id="EMC97714.1"/>
    </source>
</evidence>
<evidence type="ECO:0000256" key="1">
    <source>
        <dbReference type="SAM" id="MobiDB-lite"/>
    </source>
</evidence>